<dbReference type="Proteomes" id="UP000034350">
    <property type="component" value="Unassembled WGS sequence"/>
</dbReference>
<dbReference type="AlphaFoldDB" id="A0A0F9WT11"/>
<reference evidence="2 3" key="1">
    <citation type="journal article" date="2015" name="Environ. Microbiol.">
        <title>Genome analyses suggest the presence of polyploidy and recent human-driven expansions in eight global populations of the honeybee pathogen Nosema ceranae.</title>
        <authorList>
            <person name="Pelin A."/>
            <person name="Selman M."/>
            <person name="Aris-Brosou S."/>
            <person name="Farinelli L."/>
            <person name="Corradi N."/>
        </authorList>
    </citation>
    <scope>NUCLEOTIDE SEQUENCE [LARGE SCALE GENOMIC DNA]</scope>
    <source>
        <strain evidence="2 3">PA08 1199</strain>
    </source>
</reference>
<sequence>MFCKQYIAYFSFALLIALTIFIVLIGQKHDTGTKTLTENSEEKEKMIDSVEVYSLYNNLVEKYSQLKSINEEDFILIIYSLRYIAFIPEKDLRYFFRAIVEHNWESERRLKQTDIEVRKELDRYIKTVDEFIEHAESLKNIFFSDSENSVSFFDQHLTFLLKYKIDNYKIIFDEKIGRFDDEFCDVFNKLPKVADLFPKDEEMEKVFEKKYATNLTNTEYSTFNFVFLSMWDDNLSRVEISN</sequence>
<keyword evidence="1" id="KW-0472">Membrane</keyword>
<comment type="caution">
    <text evidence="2">The sequence shown here is derived from an EMBL/GenBank/DDBJ whole genome shotgun (WGS) entry which is preliminary data.</text>
</comment>
<name>A0A0F9WT11_9MICR</name>
<feature type="transmembrane region" description="Helical" evidence="1">
    <location>
        <begin position="6"/>
        <end position="26"/>
    </location>
</feature>
<dbReference type="GeneID" id="36321596"/>
<evidence type="ECO:0000256" key="1">
    <source>
        <dbReference type="SAM" id="Phobius"/>
    </source>
</evidence>
<accession>A0A0F9WT11</accession>
<protein>
    <submittedName>
        <fullName evidence="2">Uncharacterized protein</fullName>
    </submittedName>
</protein>
<organism evidence="2 3">
    <name type="scientific">Vairimorpha ceranae</name>
    <dbReference type="NCBI Taxonomy" id="40302"/>
    <lineage>
        <taxon>Eukaryota</taxon>
        <taxon>Fungi</taxon>
        <taxon>Fungi incertae sedis</taxon>
        <taxon>Microsporidia</taxon>
        <taxon>Nosematidae</taxon>
        <taxon>Vairimorpha</taxon>
    </lineage>
</organism>
<dbReference type="RefSeq" id="XP_024331705.1">
    <property type="nucleotide sequence ID" value="XM_024476640.1"/>
</dbReference>
<dbReference type="EMBL" id="JPQZ01000009">
    <property type="protein sequence ID" value="KKO75963.1"/>
    <property type="molecule type" value="Genomic_DNA"/>
</dbReference>
<evidence type="ECO:0000313" key="2">
    <source>
        <dbReference type="EMBL" id="KKO75963.1"/>
    </source>
</evidence>
<keyword evidence="1" id="KW-0812">Transmembrane</keyword>
<dbReference type="VEuPathDB" id="MicrosporidiaDB:G9O61_00g004610"/>
<keyword evidence="3" id="KW-1185">Reference proteome</keyword>
<evidence type="ECO:0000313" key="3">
    <source>
        <dbReference type="Proteomes" id="UP000034350"/>
    </source>
</evidence>
<keyword evidence="1" id="KW-1133">Transmembrane helix</keyword>
<gene>
    <name evidence="2" type="ORF">AAJ76_900093614</name>
</gene>
<dbReference type="VEuPathDB" id="MicrosporidiaDB:NCER_101784"/>
<dbReference type="VEuPathDB" id="MicrosporidiaDB:AAJ76_900093614"/>
<proteinExistence type="predicted"/>